<dbReference type="InterPro" id="IPR036291">
    <property type="entry name" value="NAD(P)-bd_dom_sf"/>
</dbReference>
<evidence type="ECO:0000256" key="8">
    <source>
        <dbReference type="ARBA" id="ARBA00023235"/>
    </source>
</evidence>
<keyword evidence="9" id="KW-0119">Carbohydrate metabolism</keyword>
<dbReference type="Pfam" id="PF01370">
    <property type="entry name" value="Epimerase"/>
    <property type="match status" value="1"/>
</dbReference>
<keyword evidence="14" id="KW-1185">Reference proteome</keyword>
<comment type="similarity">
    <text evidence="4">Belongs to the NAD(P)-dependent epimerase/dehydratase family.</text>
</comment>
<organism evidence="13 14">
    <name type="scientific">Sphingomonas kyungheensis</name>
    <dbReference type="NCBI Taxonomy" id="1069987"/>
    <lineage>
        <taxon>Bacteria</taxon>
        <taxon>Pseudomonadati</taxon>
        <taxon>Pseudomonadota</taxon>
        <taxon>Alphaproteobacteria</taxon>
        <taxon>Sphingomonadales</taxon>
        <taxon>Sphingomonadaceae</taxon>
        <taxon>Sphingomonas</taxon>
    </lineage>
</organism>
<dbReference type="Proteomes" id="UP001367771">
    <property type="component" value="Unassembled WGS sequence"/>
</dbReference>
<evidence type="ECO:0000313" key="13">
    <source>
        <dbReference type="EMBL" id="MEI5687812.1"/>
    </source>
</evidence>
<dbReference type="RefSeq" id="WP_336545446.1">
    <property type="nucleotide sequence ID" value="NZ_JBBBDM010000005.1"/>
</dbReference>
<gene>
    <name evidence="13" type="primary">galE</name>
    <name evidence="13" type="ORF">V8201_12050</name>
</gene>
<dbReference type="EC" id="5.1.3.2" evidence="5"/>
<protein>
    <recommendedName>
        <fullName evidence="6">UDP-glucose 4-epimerase</fullName>
        <ecNumber evidence="5">5.1.3.2</ecNumber>
    </recommendedName>
    <alternativeName>
        <fullName evidence="11">Galactowaldenase</fullName>
    </alternativeName>
    <alternativeName>
        <fullName evidence="10">UDP-galactose 4-epimerase</fullName>
    </alternativeName>
</protein>
<comment type="cofactor">
    <cofactor evidence="2">
        <name>NAD(+)</name>
        <dbReference type="ChEBI" id="CHEBI:57540"/>
    </cofactor>
</comment>
<dbReference type="Gene3D" id="3.90.25.10">
    <property type="entry name" value="UDP-galactose 4-epimerase, domain 1"/>
    <property type="match status" value="1"/>
</dbReference>
<dbReference type="PANTHER" id="PTHR43725">
    <property type="entry name" value="UDP-GLUCOSE 4-EPIMERASE"/>
    <property type="match status" value="1"/>
</dbReference>
<evidence type="ECO:0000256" key="2">
    <source>
        <dbReference type="ARBA" id="ARBA00001911"/>
    </source>
</evidence>
<evidence type="ECO:0000256" key="6">
    <source>
        <dbReference type="ARBA" id="ARBA00018569"/>
    </source>
</evidence>
<comment type="caution">
    <text evidence="13">The sequence shown here is derived from an EMBL/GenBank/DDBJ whole genome shotgun (WGS) entry which is preliminary data.</text>
</comment>
<accession>A0ABU8H496</accession>
<dbReference type="SUPFAM" id="SSF51735">
    <property type="entry name" value="NAD(P)-binding Rossmann-fold domains"/>
    <property type="match status" value="1"/>
</dbReference>
<evidence type="ECO:0000256" key="7">
    <source>
        <dbReference type="ARBA" id="ARBA00023027"/>
    </source>
</evidence>
<dbReference type="PANTHER" id="PTHR43725:SF53">
    <property type="entry name" value="UDP-ARABINOSE 4-EPIMERASE 1"/>
    <property type="match status" value="1"/>
</dbReference>
<sequence>MGKRILVTGGAGYIGSHTCKALAAEGFVPVTFDNLTLGDAARVRWGPLVEGDVRDAAAVAQAIADHDAAAVIHFAADAYVGESVADPARYYDNNVGGMIGLLAGMRRAGCTRIVFSSTCAVYGSPATLPIDEDTPAEPVNPYGRTKLICEQMLADHAAAYGIDYVALRYFNASGADLDGELGEDRDYEPHLIPRAMLHLLGRLPDFAVFGSDFPTPDGTAIRDYIHVADLAAAHLLALRRLLDGGEAAARVFNLGSGNGHSVAAVLAEIAAVSGRPLAAPRGGRRPGDPPQLVADVALARDALGFTARHSALRDIIASAWRWHAQTHGTPQTGHGDACAS</sequence>
<evidence type="ECO:0000256" key="1">
    <source>
        <dbReference type="ARBA" id="ARBA00000083"/>
    </source>
</evidence>
<reference evidence="13 14" key="1">
    <citation type="journal article" date="2013" name="Int. J. Syst. Evol. Microbiol.">
        <title>Sphingomonas kyungheensis sp. nov., a bacterium with ginsenoside-converting activity isolated from soil of a ginseng field.</title>
        <authorList>
            <person name="Son H.M."/>
            <person name="Yang J.E."/>
            <person name="Park Y."/>
            <person name="Han C.K."/>
            <person name="Kim S.G."/>
            <person name="Kook M."/>
            <person name="Yi T.H."/>
        </authorList>
    </citation>
    <scope>NUCLEOTIDE SEQUENCE [LARGE SCALE GENOMIC DNA]</scope>
    <source>
        <strain evidence="13 14">LMG 26582</strain>
    </source>
</reference>
<comment type="catalytic activity">
    <reaction evidence="1">
        <text>UDP-alpha-D-glucose = UDP-alpha-D-galactose</text>
        <dbReference type="Rhea" id="RHEA:22168"/>
        <dbReference type="ChEBI" id="CHEBI:58885"/>
        <dbReference type="ChEBI" id="CHEBI:66914"/>
        <dbReference type="EC" id="5.1.3.2"/>
    </reaction>
</comment>
<evidence type="ECO:0000256" key="9">
    <source>
        <dbReference type="ARBA" id="ARBA00023277"/>
    </source>
</evidence>
<dbReference type="GO" id="GO:0003978">
    <property type="term" value="F:UDP-glucose 4-epimerase activity"/>
    <property type="evidence" value="ECO:0007669"/>
    <property type="project" value="UniProtKB-EC"/>
</dbReference>
<feature type="domain" description="NAD-dependent epimerase/dehydratase" evidence="12">
    <location>
        <begin position="5"/>
        <end position="255"/>
    </location>
</feature>
<evidence type="ECO:0000256" key="3">
    <source>
        <dbReference type="ARBA" id="ARBA00004947"/>
    </source>
</evidence>
<keyword evidence="8 13" id="KW-0413">Isomerase</keyword>
<evidence type="ECO:0000256" key="5">
    <source>
        <dbReference type="ARBA" id="ARBA00013189"/>
    </source>
</evidence>
<evidence type="ECO:0000256" key="10">
    <source>
        <dbReference type="ARBA" id="ARBA00031367"/>
    </source>
</evidence>
<dbReference type="EMBL" id="JBBBDM010000005">
    <property type="protein sequence ID" value="MEI5687812.1"/>
    <property type="molecule type" value="Genomic_DNA"/>
</dbReference>
<comment type="pathway">
    <text evidence="3">Carbohydrate metabolism; galactose metabolism.</text>
</comment>
<keyword evidence="7" id="KW-0520">NAD</keyword>
<dbReference type="InterPro" id="IPR001509">
    <property type="entry name" value="Epimerase_deHydtase"/>
</dbReference>
<dbReference type="InterPro" id="IPR005886">
    <property type="entry name" value="UDP_G4E"/>
</dbReference>
<proteinExistence type="inferred from homology"/>
<evidence type="ECO:0000256" key="4">
    <source>
        <dbReference type="ARBA" id="ARBA00007637"/>
    </source>
</evidence>
<evidence type="ECO:0000259" key="12">
    <source>
        <dbReference type="Pfam" id="PF01370"/>
    </source>
</evidence>
<dbReference type="NCBIfam" id="TIGR01179">
    <property type="entry name" value="galE"/>
    <property type="match status" value="1"/>
</dbReference>
<name>A0ABU8H496_9SPHN</name>
<evidence type="ECO:0000256" key="11">
    <source>
        <dbReference type="ARBA" id="ARBA00033067"/>
    </source>
</evidence>
<dbReference type="Gene3D" id="3.40.50.720">
    <property type="entry name" value="NAD(P)-binding Rossmann-like Domain"/>
    <property type="match status" value="1"/>
</dbReference>
<evidence type="ECO:0000313" key="14">
    <source>
        <dbReference type="Proteomes" id="UP001367771"/>
    </source>
</evidence>